<evidence type="ECO:0000259" key="7">
    <source>
        <dbReference type="Pfam" id="PF05425"/>
    </source>
</evidence>
<evidence type="ECO:0000256" key="2">
    <source>
        <dbReference type="ARBA" id="ARBA00022475"/>
    </source>
</evidence>
<dbReference type="Pfam" id="PF05425">
    <property type="entry name" value="CopD"/>
    <property type="match status" value="1"/>
</dbReference>
<dbReference type="InterPro" id="IPR008457">
    <property type="entry name" value="Cu-R_CopD_dom"/>
</dbReference>
<dbReference type="PANTHER" id="PTHR34820">
    <property type="entry name" value="INNER MEMBRANE PROTEIN YEBZ"/>
    <property type="match status" value="1"/>
</dbReference>
<name>D4XGN8_9BURK</name>
<evidence type="ECO:0000313" key="9">
    <source>
        <dbReference type="Proteomes" id="UP000004510"/>
    </source>
</evidence>
<comment type="subcellular location">
    <subcellularLocation>
        <location evidence="1">Cell membrane</location>
        <topology evidence="1">Multi-pass membrane protein</topology>
    </subcellularLocation>
</comment>
<evidence type="ECO:0000256" key="4">
    <source>
        <dbReference type="ARBA" id="ARBA00022989"/>
    </source>
</evidence>
<evidence type="ECO:0000256" key="1">
    <source>
        <dbReference type="ARBA" id="ARBA00004651"/>
    </source>
</evidence>
<comment type="caution">
    <text evidence="8">The sequence shown here is derived from an EMBL/GenBank/DDBJ whole genome shotgun (WGS) entry which is preliminary data.</text>
</comment>
<feature type="transmembrane region" description="Helical" evidence="6">
    <location>
        <begin position="90"/>
        <end position="111"/>
    </location>
</feature>
<reference evidence="9" key="1">
    <citation type="submission" date="2010-03" db="EMBL/GenBank/DDBJ databases">
        <title>Complete sequence of Mobiluncus curtisii ATCC 43063.</title>
        <authorList>
            <person name="Muzny D."/>
            <person name="Qin X."/>
            <person name="Deng J."/>
            <person name="Jiang H."/>
            <person name="Liu Y."/>
            <person name="Qu J."/>
            <person name="Song X.-Z."/>
            <person name="Zhang L."/>
            <person name="Thornton R."/>
            <person name="Coyle M."/>
            <person name="Francisco L."/>
            <person name="Jackson L."/>
            <person name="Javaid M."/>
            <person name="Korchina V."/>
            <person name="Kovar C."/>
            <person name="Mata R."/>
            <person name="Mathew T."/>
            <person name="Ngo R."/>
            <person name="Nguyen L."/>
            <person name="Nguyen N."/>
            <person name="Okwuonu G."/>
            <person name="Ongeri F."/>
            <person name="Pham C."/>
            <person name="Simmons D."/>
            <person name="Wilczek-Boney K."/>
            <person name="Hale W."/>
            <person name="Jakkamsetti A."/>
            <person name="Pham P."/>
            <person name="Ruth R."/>
            <person name="San Lucas F."/>
            <person name="Warren J."/>
            <person name="Zhang J."/>
            <person name="Zhao Z."/>
            <person name="Zhou C."/>
            <person name="Zhu D."/>
            <person name="Lee S."/>
            <person name="Bess C."/>
            <person name="Blankenburg K."/>
            <person name="Forbes L."/>
            <person name="Fu Q."/>
            <person name="Gubbala S."/>
            <person name="Hirani K."/>
            <person name="Jayaseelan J.C."/>
            <person name="Lara F."/>
            <person name="Munidasa M."/>
            <person name="Palculict T."/>
            <person name="Patil S."/>
            <person name="Pu L.-L."/>
            <person name="Saada N."/>
            <person name="Tang L."/>
            <person name="Weissenberger G."/>
            <person name="Zhu Y."/>
            <person name="Hemphill L."/>
            <person name="Shang Y."/>
            <person name="Youmans B."/>
            <person name="Ayvaz T."/>
            <person name="Ross M."/>
            <person name="Santibanez J."/>
            <person name="Aqrawi P."/>
            <person name="Gross S."/>
            <person name="Joshi V."/>
            <person name="Fowler G."/>
            <person name="Nazareth L."/>
            <person name="Reid J."/>
            <person name="Worley K."/>
            <person name="Petrosino J."/>
            <person name="Highlander S."/>
            <person name="Gibbs R."/>
            <person name="Gibbs R."/>
        </authorList>
    </citation>
    <scope>NUCLEOTIDE SEQUENCE [LARGE SCALE GENOMIC DNA]</scope>
    <source>
        <strain evidence="9">ATCC 43553</strain>
    </source>
</reference>
<dbReference type="EMBL" id="ADMS01000105">
    <property type="protein sequence ID" value="EFF74045.1"/>
    <property type="molecule type" value="Genomic_DNA"/>
</dbReference>
<feature type="transmembrane region" description="Helical" evidence="6">
    <location>
        <begin position="123"/>
        <end position="145"/>
    </location>
</feature>
<keyword evidence="4 6" id="KW-1133">Transmembrane helix</keyword>
<evidence type="ECO:0000256" key="3">
    <source>
        <dbReference type="ARBA" id="ARBA00022692"/>
    </source>
</evidence>
<keyword evidence="5 6" id="KW-0472">Membrane</keyword>
<gene>
    <name evidence="8" type="ORF">HMPREF0004_4635</name>
</gene>
<organism evidence="8 9">
    <name type="scientific">Achromobacter piechaudii ATCC 43553</name>
    <dbReference type="NCBI Taxonomy" id="742159"/>
    <lineage>
        <taxon>Bacteria</taxon>
        <taxon>Pseudomonadati</taxon>
        <taxon>Pseudomonadota</taxon>
        <taxon>Betaproteobacteria</taxon>
        <taxon>Burkholderiales</taxon>
        <taxon>Alcaligenaceae</taxon>
        <taxon>Achromobacter</taxon>
    </lineage>
</organism>
<evidence type="ECO:0000256" key="6">
    <source>
        <dbReference type="SAM" id="Phobius"/>
    </source>
</evidence>
<feature type="transmembrane region" description="Helical" evidence="6">
    <location>
        <begin position="166"/>
        <end position="186"/>
    </location>
</feature>
<dbReference type="PATRIC" id="fig|742159.3.peg.137"/>
<dbReference type="GO" id="GO:0006825">
    <property type="term" value="P:copper ion transport"/>
    <property type="evidence" value="ECO:0007669"/>
    <property type="project" value="InterPro"/>
</dbReference>
<keyword evidence="2" id="KW-1003">Cell membrane</keyword>
<dbReference type="HOGENOM" id="CLU_075540_2_0_4"/>
<dbReference type="AlphaFoldDB" id="D4XGN8"/>
<accession>D4XGN8</accession>
<dbReference type="eggNOG" id="COG1276">
    <property type="taxonomic scope" value="Bacteria"/>
</dbReference>
<keyword evidence="3 6" id="KW-0812">Transmembrane</keyword>
<feature type="domain" description="Copper resistance protein D" evidence="7">
    <location>
        <begin position="83"/>
        <end position="183"/>
    </location>
</feature>
<dbReference type="InterPro" id="IPR032694">
    <property type="entry name" value="CopC/D"/>
</dbReference>
<evidence type="ECO:0000256" key="5">
    <source>
        <dbReference type="ARBA" id="ARBA00023136"/>
    </source>
</evidence>
<dbReference type="PANTHER" id="PTHR34820:SF4">
    <property type="entry name" value="INNER MEMBRANE PROTEIN YEBZ"/>
    <property type="match status" value="1"/>
</dbReference>
<proteinExistence type="predicted"/>
<dbReference type="Proteomes" id="UP000004510">
    <property type="component" value="Unassembled WGS sequence"/>
</dbReference>
<sequence>MLALMLRGQPDNTWWRAAVAGLALASLSLTGHAAMQSGWIGVSHTANDALHALAAGFWLGSLPVFLGFLKRWQEPARRKDATRALMRFSTAGHAAVAVLLLSGAVNTWMILSPTGLDVTSLYLQLLLIKAALALAMVALAVFNRYRWIPSIRSRRDLAVYRIRRNTILELWAGGAVLLLVGFLGLLSPS</sequence>
<dbReference type="GO" id="GO:0005886">
    <property type="term" value="C:plasma membrane"/>
    <property type="evidence" value="ECO:0007669"/>
    <property type="project" value="UniProtKB-SubCell"/>
</dbReference>
<feature type="transmembrane region" description="Helical" evidence="6">
    <location>
        <begin position="49"/>
        <end position="69"/>
    </location>
</feature>
<protein>
    <submittedName>
        <fullName evidence="8">Copper resistance protein D</fullName>
    </submittedName>
</protein>
<evidence type="ECO:0000313" key="8">
    <source>
        <dbReference type="EMBL" id="EFF74045.1"/>
    </source>
</evidence>